<dbReference type="PROSITE" id="PS51456">
    <property type="entry name" value="MYOSIN_MOTOR"/>
    <property type="match status" value="1"/>
</dbReference>
<dbReference type="SMART" id="SM00242">
    <property type="entry name" value="MYSc"/>
    <property type="match status" value="1"/>
</dbReference>
<feature type="non-terminal residue" evidence="9">
    <location>
        <position position="1"/>
    </location>
</feature>
<organism evidence="9">
    <name type="scientific">Oikopleura dioica</name>
    <name type="common">Tunicate</name>
    <dbReference type="NCBI Taxonomy" id="34765"/>
    <lineage>
        <taxon>Eukaryota</taxon>
        <taxon>Metazoa</taxon>
        <taxon>Chordata</taxon>
        <taxon>Tunicata</taxon>
        <taxon>Appendicularia</taxon>
        <taxon>Copelata</taxon>
        <taxon>Oikopleuridae</taxon>
        <taxon>Oikopleura</taxon>
    </lineage>
</organism>
<dbReference type="GO" id="GO:0051015">
    <property type="term" value="F:actin filament binding"/>
    <property type="evidence" value="ECO:0007669"/>
    <property type="project" value="TreeGrafter"/>
</dbReference>
<dbReference type="Gene3D" id="1.20.5.190">
    <property type="match status" value="2"/>
</dbReference>
<evidence type="ECO:0000256" key="6">
    <source>
        <dbReference type="ARBA" id="ARBA00023175"/>
    </source>
</evidence>
<dbReference type="GO" id="GO:0005524">
    <property type="term" value="F:ATP binding"/>
    <property type="evidence" value="ECO:0007669"/>
    <property type="project" value="UniProtKB-KW"/>
</dbReference>
<dbReference type="Pfam" id="PF00063">
    <property type="entry name" value="Myosin_head"/>
    <property type="match status" value="1"/>
</dbReference>
<dbReference type="SMART" id="SM00015">
    <property type="entry name" value="IQ"/>
    <property type="match status" value="2"/>
</dbReference>
<keyword evidence="2" id="KW-0963">Cytoplasm</keyword>
<evidence type="ECO:0000256" key="4">
    <source>
        <dbReference type="ARBA" id="ARBA00022840"/>
    </source>
</evidence>
<proteinExistence type="inferred from homology"/>
<evidence type="ECO:0000259" key="8">
    <source>
        <dbReference type="PROSITE" id="PS51456"/>
    </source>
</evidence>
<dbReference type="InterPro" id="IPR000048">
    <property type="entry name" value="IQ_motif_EF-hand-BS"/>
</dbReference>
<keyword evidence="7" id="KW-0009">Actin-binding</keyword>
<name>E4Z300_OIKDI</name>
<dbReference type="GO" id="GO:0000146">
    <property type="term" value="F:microfilament motor activity"/>
    <property type="evidence" value="ECO:0007669"/>
    <property type="project" value="InterPro"/>
</dbReference>
<dbReference type="EMBL" id="FN656850">
    <property type="protein sequence ID" value="CBY42078.1"/>
    <property type="molecule type" value="Genomic_DNA"/>
</dbReference>
<dbReference type="SUPFAM" id="SSF52540">
    <property type="entry name" value="P-loop containing nucleoside triphosphate hydrolases"/>
    <property type="match status" value="1"/>
</dbReference>
<accession>E4Z300</accession>
<keyword evidence="5 7" id="KW-0518">Myosin</keyword>
<dbReference type="InterPro" id="IPR027417">
    <property type="entry name" value="P-loop_NTPase"/>
</dbReference>
<dbReference type="Pfam" id="PF00612">
    <property type="entry name" value="IQ"/>
    <property type="match status" value="2"/>
</dbReference>
<evidence type="ECO:0000256" key="3">
    <source>
        <dbReference type="ARBA" id="ARBA00022741"/>
    </source>
</evidence>
<comment type="similarity">
    <text evidence="7">Belongs to the TRAFAC class myosin-kinesin ATPase superfamily. Myosin family.</text>
</comment>
<dbReference type="AlphaFoldDB" id="E4Z300"/>
<comment type="subcellular location">
    <subcellularLocation>
        <location evidence="1">Cytoplasm</location>
    </subcellularLocation>
</comment>
<evidence type="ECO:0000256" key="2">
    <source>
        <dbReference type="ARBA" id="ARBA00022490"/>
    </source>
</evidence>
<dbReference type="GO" id="GO:0005884">
    <property type="term" value="C:actin filament"/>
    <property type="evidence" value="ECO:0007669"/>
    <property type="project" value="TreeGrafter"/>
</dbReference>
<evidence type="ECO:0000256" key="1">
    <source>
        <dbReference type="ARBA" id="ARBA00004496"/>
    </source>
</evidence>
<dbReference type="GO" id="GO:0035556">
    <property type="term" value="P:intracellular signal transduction"/>
    <property type="evidence" value="ECO:0007669"/>
    <property type="project" value="InterPro"/>
</dbReference>
<dbReference type="PANTHER" id="PTHR46184:SF5">
    <property type="entry name" value="UNCONVENTIONAL MYOSIN-IXA-LIKE"/>
    <property type="match status" value="1"/>
</dbReference>
<evidence type="ECO:0000256" key="5">
    <source>
        <dbReference type="ARBA" id="ARBA00023123"/>
    </source>
</evidence>
<comment type="caution">
    <text evidence="7">Lacks conserved residue(s) required for the propagation of feature annotation.</text>
</comment>
<feature type="region of interest" description="Actin-binding" evidence="7">
    <location>
        <begin position="186"/>
        <end position="208"/>
    </location>
</feature>
<keyword evidence="3" id="KW-0547">Nucleotide-binding</keyword>
<dbReference type="GO" id="GO:0005096">
    <property type="term" value="F:GTPase activator activity"/>
    <property type="evidence" value="ECO:0007669"/>
    <property type="project" value="InterPro"/>
</dbReference>
<gene>
    <name evidence="9" type="ORF">GSOID_T00025742001</name>
</gene>
<dbReference type="Gene3D" id="1.20.58.530">
    <property type="match status" value="1"/>
</dbReference>
<dbReference type="Proteomes" id="UP000011014">
    <property type="component" value="Unassembled WGS sequence"/>
</dbReference>
<keyword evidence="6" id="KW-0505">Motor protein</keyword>
<dbReference type="CDD" id="cd23767">
    <property type="entry name" value="IQCD"/>
    <property type="match status" value="1"/>
</dbReference>
<dbReference type="GO" id="GO:0016459">
    <property type="term" value="C:myosin complex"/>
    <property type="evidence" value="ECO:0007669"/>
    <property type="project" value="UniProtKB-KW"/>
</dbReference>
<sequence>ADEGNSFEQFCINYANETLQLFSNQHIFELEKEEHEKEDLRWTDVQFSDNEAIIELYSRRPEGLFCLLNENIPGLNDSVLLNRFDENNMELKQVYRRNEMVSAFVINHYAGWVEYNIEGFVEKNRDVVATTSLQVKSQVNEYDKKSWHRAERMQKIHSVRSTLIPPEHTQKSQSRTTTSLQYQQSLAGLMDSLRNSMPFFVKCVRTNALQEPLKFDDTLILEQLKSSGMTETVKIKQSAYPVRLEHMRFISQYSALLPARMISSRSQLTEVVECLGLAGATLVGKSLIFMKESAKADLDRKLEFAVINKVKVIQRAMREWIRRPRKYHLELRSEEVRRHAAAIVIQKHWRGFSAREQCEFRLFAAVTIQQWWRACLKRDRYLRLQEFVTSLQAVARRYLAKQKLAQNYYFREDADSAMLVLCLKAAELVSAT</sequence>
<protein>
    <recommendedName>
        <fullName evidence="8">Myosin motor domain-containing protein</fullName>
    </recommendedName>
</protein>
<dbReference type="GO" id="GO:0005737">
    <property type="term" value="C:cytoplasm"/>
    <property type="evidence" value="ECO:0007669"/>
    <property type="project" value="UniProtKB-SubCell"/>
</dbReference>
<dbReference type="PROSITE" id="PS50096">
    <property type="entry name" value="IQ"/>
    <property type="match status" value="2"/>
</dbReference>
<dbReference type="InterPro" id="IPR001609">
    <property type="entry name" value="Myosin_head_motor_dom-like"/>
</dbReference>
<dbReference type="PANTHER" id="PTHR46184">
    <property type="entry name" value="UNCONVENTIONAL MYOSIN-IXB-LIKE PROTEIN"/>
    <property type="match status" value="1"/>
</dbReference>
<keyword evidence="4" id="KW-0067">ATP-binding</keyword>
<dbReference type="InterPro" id="IPR046987">
    <property type="entry name" value="Myo9"/>
</dbReference>
<evidence type="ECO:0000313" key="9">
    <source>
        <dbReference type="EMBL" id="CBY42078.1"/>
    </source>
</evidence>
<dbReference type="Gene3D" id="3.40.850.10">
    <property type="entry name" value="Kinesin motor domain"/>
    <property type="match status" value="1"/>
</dbReference>
<evidence type="ECO:0000256" key="7">
    <source>
        <dbReference type="PROSITE-ProRule" id="PRU00782"/>
    </source>
</evidence>
<feature type="domain" description="Myosin motor" evidence="8">
    <location>
        <begin position="1"/>
        <end position="303"/>
    </location>
</feature>
<reference evidence="9" key="1">
    <citation type="journal article" date="2010" name="Science">
        <title>Plasticity of animal genome architecture unmasked by rapid evolution of a pelagic tunicate.</title>
        <authorList>
            <person name="Denoeud F."/>
            <person name="Henriet S."/>
            <person name="Mungpakdee S."/>
            <person name="Aury J.M."/>
            <person name="Da Silva C."/>
            <person name="Brinkmann H."/>
            <person name="Mikhaleva J."/>
            <person name="Olsen L.C."/>
            <person name="Jubin C."/>
            <person name="Canestro C."/>
            <person name="Bouquet J.M."/>
            <person name="Danks G."/>
            <person name="Poulain J."/>
            <person name="Campsteijn C."/>
            <person name="Adamski M."/>
            <person name="Cross I."/>
            <person name="Yadetie F."/>
            <person name="Muffato M."/>
            <person name="Louis A."/>
            <person name="Butcher S."/>
            <person name="Tsagkogeorga G."/>
            <person name="Konrad A."/>
            <person name="Singh S."/>
            <person name="Jensen M.F."/>
            <person name="Cong E.H."/>
            <person name="Eikeseth-Otteraa H."/>
            <person name="Noel B."/>
            <person name="Anthouard V."/>
            <person name="Porcel B.M."/>
            <person name="Kachouri-Lafond R."/>
            <person name="Nishino A."/>
            <person name="Ugolini M."/>
            <person name="Chourrout P."/>
            <person name="Nishida H."/>
            <person name="Aasland R."/>
            <person name="Huzurbazar S."/>
            <person name="Westhof E."/>
            <person name="Delsuc F."/>
            <person name="Lehrach H."/>
            <person name="Reinhardt R."/>
            <person name="Weissenbach J."/>
            <person name="Roy S.W."/>
            <person name="Artiguenave F."/>
            <person name="Postlethwait J.H."/>
            <person name="Manak J.R."/>
            <person name="Thompson E.M."/>
            <person name="Jaillon O."/>
            <person name="Du Pasquier L."/>
            <person name="Boudinot P."/>
            <person name="Liberles D.A."/>
            <person name="Volff J.N."/>
            <person name="Philippe H."/>
            <person name="Lenhard B."/>
            <person name="Roest Crollius H."/>
            <person name="Wincker P."/>
            <person name="Chourrout D."/>
        </authorList>
    </citation>
    <scope>NUCLEOTIDE SEQUENCE [LARGE SCALE GENOMIC DNA]</scope>
</reference>
<dbReference type="InterPro" id="IPR036961">
    <property type="entry name" value="Kinesin_motor_dom_sf"/>
</dbReference>